<feature type="domain" description="Vacuolar protein sorting protein 11 C-terminal" evidence="11">
    <location>
        <begin position="1042"/>
        <end position="1084"/>
    </location>
</feature>
<evidence type="ECO:0000256" key="7">
    <source>
        <dbReference type="ARBA" id="ARBA00023136"/>
    </source>
</evidence>
<comment type="caution">
    <text evidence="13">The sequence shown here is derived from an EMBL/GenBank/DDBJ whole genome shotgun (WGS) entry which is preliminary data.</text>
</comment>
<dbReference type="Pfam" id="PF12451">
    <property type="entry name" value="VPS11_C"/>
    <property type="match status" value="1"/>
</dbReference>
<reference evidence="13 14" key="1">
    <citation type="journal article" date="2020" name="ISME J.">
        <title>Uncovering the hidden diversity of litter-decomposition mechanisms in mushroom-forming fungi.</title>
        <authorList>
            <person name="Floudas D."/>
            <person name="Bentzer J."/>
            <person name="Ahren D."/>
            <person name="Johansson T."/>
            <person name="Persson P."/>
            <person name="Tunlid A."/>
        </authorList>
    </citation>
    <scope>NUCLEOTIDE SEQUENCE [LARGE SCALE GENOMIC DNA]</scope>
    <source>
        <strain evidence="13 14">CBS 146.42</strain>
    </source>
</reference>
<feature type="region of interest" description="Disordered" evidence="10">
    <location>
        <begin position="1130"/>
        <end position="1242"/>
    </location>
</feature>
<feature type="region of interest" description="Disordered" evidence="10">
    <location>
        <begin position="662"/>
        <end position="707"/>
    </location>
</feature>
<feature type="compositionally biased region" description="Low complexity" evidence="10">
    <location>
        <begin position="691"/>
        <end position="707"/>
    </location>
</feature>
<dbReference type="EMBL" id="JAACJO010000005">
    <property type="protein sequence ID" value="KAF5358298.1"/>
    <property type="molecule type" value="Genomic_DNA"/>
</dbReference>
<dbReference type="PROSITE" id="PS50236">
    <property type="entry name" value="CHCR"/>
    <property type="match status" value="1"/>
</dbReference>
<dbReference type="Pfam" id="PF23341">
    <property type="entry name" value="PEP5_VPS11_N"/>
    <property type="match status" value="1"/>
</dbReference>
<feature type="region of interest" description="Disordered" evidence="10">
    <location>
        <begin position="1974"/>
        <end position="2014"/>
    </location>
</feature>
<dbReference type="InterPro" id="IPR036322">
    <property type="entry name" value="WD40_repeat_dom_sf"/>
</dbReference>
<feature type="compositionally biased region" description="Low complexity" evidence="10">
    <location>
        <begin position="1501"/>
        <end position="1520"/>
    </location>
</feature>
<dbReference type="GO" id="GO:0005768">
    <property type="term" value="C:endosome"/>
    <property type="evidence" value="ECO:0007669"/>
    <property type="project" value="TreeGrafter"/>
</dbReference>
<feature type="repeat" description="CHCR" evidence="8">
    <location>
        <begin position="443"/>
        <end position="604"/>
    </location>
</feature>
<dbReference type="GO" id="GO:0030897">
    <property type="term" value="C:HOPS complex"/>
    <property type="evidence" value="ECO:0007669"/>
    <property type="project" value="TreeGrafter"/>
</dbReference>
<dbReference type="InterPro" id="IPR016024">
    <property type="entry name" value="ARM-type_fold"/>
</dbReference>
<organism evidence="13 14">
    <name type="scientific">Leucocoprinus leucothites</name>
    <dbReference type="NCBI Taxonomy" id="201217"/>
    <lineage>
        <taxon>Eukaryota</taxon>
        <taxon>Fungi</taxon>
        <taxon>Dikarya</taxon>
        <taxon>Basidiomycota</taxon>
        <taxon>Agaricomycotina</taxon>
        <taxon>Agaricomycetes</taxon>
        <taxon>Agaricomycetidae</taxon>
        <taxon>Agaricales</taxon>
        <taxon>Agaricineae</taxon>
        <taxon>Agaricaceae</taxon>
        <taxon>Leucocoprinus</taxon>
    </lineage>
</organism>
<dbReference type="PANTHER" id="PTHR23323">
    <property type="entry name" value="VACUOLAR PROTEIN SORTING-ASSOCIATED PROTEIN"/>
    <property type="match status" value="1"/>
</dbReference>
<dbReference type="GO" id="GO:0030674">
    <property type="term" value="F:protein-macromolecule adaptor activity"/>
    <property type="evidence" value="ECO:0007669"/>
    <property type="project" value="TreeGrafter"/>
</dbReference>
<feature type="region of interest" description="Disordered" evidence="10">
    <location>
        <begin position="1851"/>
        <end position="1871"/>
    </location>
</feature>
<keyword evidence="4" id="KW-0863">Zinc-finger</keyword>
<feature type="region of interest" description="Disordered" evidence="10">
    <location>
        <begin position="617"/>
        <end position="647"/>
    </location>
</feature>
<evidence type="ECO:0000256" key="6">
    <source>
        <dbReference type="ARBA" id="ARBA00022927"/>
    </source>
</evidence>
<feature type="region of interest" description="Disordered" evidence="10">
    <location>
        <begin position="1465"/>
        <end position="1551"/>
    </location>
</feature>
<feature type="compositionally biased region" description="Low complexity" evidence="10">
    <location>
        <begin position="1854"/>
        <end position="1871"/>
    </location>
</feature>
<feature type="compositionally biased region" description="Low complexity" evidence="10">
    <location>
        <begin position="2129"/>
        <end position="2143"/>
    </location>
</feature>
<feature type="region of interest" description="Disordered" evidence="10">
    <location>
        <begin position="1286"/>
        <end position="1306"/>
    </location>
</feature>
<feature type="region of interest" description="Disordered" evidence="10">
    <location>
        <begin position="2129"/>
        <end position="2152"/>
    </location>
</feature>
<dbReference type="Proteomes" id="UP000559027">
    <property type="component" value="Unassembled WGS sequence"/>
</dbReference>
<evidence type="ECO:0000256" key="4">
    <source>
        <dbReference type="ARBA" id="ARBA00022771"/>
    </source>
</evidence>
<feature type="compositionally biased region" description="Polar residues" evidence="10">
    <location>
        <begin position="1286"/>
        <end position="1295"/>
    </location>
</feature>
<feature type="compositionally biased region" description="Basic and acidic residues" evidence="10">
    <location>
        <begin position="1737"/>
        <end position="1748"/>
    </location>
</feature>
<dbReference type="SUPFAM" id="SSF48371">
    <property type="entry name" value="ARM repeat"/>
    <property type="match status" value="1"/>
</dbReference>
<evidence type="ECO:0000256" key="3">
    <source>
        <dbReference type="ARBA" id="ARBA00022723"/>
    </source>
</evidence>
<feature type="compositionally biased region" description="Basic residues" evidence="10">
    <location>
        <begin position="1727"/>
        <end position="1736"/>
    </location>
</feature>
<feature type="compositionally biased region" description="Low complexity" evidence="10">
    <location>
        <begin position="1465"/>
        <end position="1475"/>
    </location>
</feature>
<comment type="subcellular location">
    <subcellularLocation>
        <location evidence="1">Endomembrane system</location>
        <topology evidence="1">Peripheral membrane protein</topology>
    </subcellularLocation>
</comment>
<dbReference type="GO" id="GO:0006886">
    <property type="term" value="P:intracellular protein transport"/>
    <property type="evidence" value="ECO:0007669"/>
    <property type="project" value="UniProtKB-UniRule"/>
</dbReference>
<dbReference type="GO" id="GO:0008270">
    <property type="term" value="F:zinc ion binding"/>
    <property type="evidence" value="ECO:0007669"/>
    <property type="project" value="UniProtKB-KW"/>
</dbReference>
<feature type="region of interest" description="Disordered" evidence="10">
    <location>
        <begin position="1719"/>
        <end position="1798"/>
    </location>
</feature>
<protein>
    <submittedName>
        <fullName evidence="13">Uncharacterized protein</fullName>
    </submittedName>
</protein>
<dbReference type="Gene3D" id="2.130.10.10">
    <property type="entry name" value="YVTN repeat-like/Quinoprotein amine dehydrogenase"/>
    <property type="match status" value="1"/>
</dbReference>
<dbReference type="InterPro" id="IPR024763">
    <property type="entry name" value="VPS11_C"/>
</dbReference>
<evidence type="ECO:0000256" key="1">
    <source>
        <dbReference type="ARBA" id="ARBA00004184"/>
    </source>
</evidence>
<feature type="compositionally biased region" description="Basic and acidic residues" evidence="10">
    <location>
        <begin position="1159"/>
        <end position="1169"/>
    </location>
</feature>
<feature type="compositionally biased region" description="Basic and acidic residues" evidence="10">
    <location>
        <begin position="1179"/>
        <end position="1200"/>
    </location>
</feature>
<dbReference type="InterPro" id="IPR057307">
    <property type="entry name" value="PEP5_VPS11_N"/>
</dbReference>
<feature type="coiled-coil region" evidence="9">
    <location>
        <begin position="1883"/>
        <end position="1946"/>
    </location>
</feature>
<keyword evidence="6" id="KW-0653">Protein transport</keyword>
<feature type="compositionally biased region" description="Polar residues" evidence="10">
    <location>
        <begin position="1491"/>
        <end position="1500"/>
    </location>
</feature>
<evidence type="ECO:0000259" key="11">
    <source>
        <dbReference type="Pfam" id="PF12451"/>
    </source>
</evidence>
<evidence type="ECO:0000259" key="12">
    <source>
        <dbReference type="Pfam" id="PF23341"/>
    </source>
</evidence>
<dbReference type="InterPro" id="IPR000547">
    <property type="entry name" value="Clathrin_H-chain/VPS_repeat"/>
</dbReference>
<dbReference type="GO" id="GO:0048284">
    <property type="term" value="P:organelle fusion"/>
    <property type="evidence" value="ECO:0007669"/>
    <property type="project" value="TreeGrafter"/>
</dbReference>
<keyword evidence="5" id="KW-0862">Zinc</keyword>
<feature type="domain" description="PEP5/VPS11 N-terminal" evidence="12">
    <location>
        <begin position="21"/>
        <end position="386"/>
    </location>
</feature>
<feature type="region of interest" description="Disordered" evidence="10">
    <location>
        <begin position="1323"/>
        <end position="1382"/>
    </location>
</feature>
<keyword evidence="2" id="KW-0813">Transport</keyword>
<feature type="compositionally biased region" description="Polar residues" evidence="10">
    <location>
        <begin position="1356"/>
        <end position="1367"/>
    </location>
</feature>
<proteinExistence type="predicted"/>
<feature type="region of interest" description="Disordered" evidence="10">
    <location>
        <begin position="765"/>
        <end position="798"/>
    </location>
</feature>
<evidence type="ECO:0000313" key="13">
    <source>
        <dbReference type="EMBL" id="KAF5358298.1"/>
    </source>
</evidence>
<sequence>MILSTGGLEASGATGTAAPAWRQFPFFDVVPIKDVHDLDSPPDIFKAALEISTVISSSSGVLVADIHGSVHLLNRDFEPVSSWVAHVAGRVTHMVERKDILVTLGEEDTVRLPLLKIWDMQNFDKKTGAPILLRSTKIQLGNRPHPVTTVALSDTLSHLAIGLGDGTVILYRHLDQSLASSTSLTSLPKVRTIHESPTEPITGLGFREPTEDVPNLYLFVVTTNRVLCYQASGRGSGGTPTTVDEIGTGLGCATMDWKGKDVVVARDEAIYVCNTEGRGNCWAYEVPANRTHKGSKSSIHTHLNYLVIVSPPFIPTASAASATVRNYVARSNNAGGTDITKVTVFDPENKIVAYSGPFRQGVREVISQWGNIYVLTSDGQLLCLQEKTTTDKLDMLYRKTYYPLALNVAKTQNLDAASVVDIHRQYGDHLYLKGDYDGAMQQFVQTIGHLQPSYVIRKFLDAQRIHNLVTYLQELHTLGLANSDHTTLLLNTYTKLKDVSRLDTFIKTESRRTHASGDGGATAELPFDLDTAIRVCRQAGYFEHAAYLAKKYERHEDYLRIMIEDSGNFRDAGDYLRKLGAEAAESNLARYGRLMLHSLPEETTQLLIDLCTTSTGSLRGNNDDSSMPVVTKSVLPPSSSATSSGSGGPSYLSYLALSRGQPTTSISSDVSPPSPSIKTARQENVSSVSGTVTPPATTQQPQQHQPVTLAAQQILSSPPKPARLPSPRVYFAHFVDHMEQFVVFLETVAFRRYGQTVDEGSIVGHVSTQRRQRQGTGTTTGSATGASTPIGGGAVDEEESEDQVAIWNTLLELYLTLPGSLKTGDGEKERRERELKVKAMKVLRSSALPYDTNHALILCSTHGFTEGLVLLWEKLGMYEDIVRFWISQAQSPTSIATDNNASKKVVEALMTYGPTQSNLYPLVLRFLTSTPELLAKHREDLRGILEHIEEEGIMPPLGVVQLLSRNGVASVGLVKEWLMLRIREGREEIENDKNLIRSYRLETAEKLKQVEELTDTEHPKVFHVTRCIQENDQECPNCAREHGVIREIRRNNERLADQHDVFLAEVEERGFEAVAAGFNRGIMNMPRTEEHFDDDGRAILIRGVECPYDSYDCWFAHPDDLEWEEIRPRGRRTQPWGPPPSARLPDRRESFSSSSRPYGGRERSRERGRGYSPRRSRSRERGSSAKGRREDSVASSREGDNVYLARPMSGRIPTEPAAHRSPTSIDSTPARATSGTASALGSASKAIKIDFVNPKPPVIITPSPVPPTPSTPSGTLQTLGPPVVLTSSSVSQQPPKSREQLVTPEGTAPGGIVVPALPPSAARSVDSAAPTPSTRFAVPPPPVSITTPSTPLSTSFASQPPSSTSLQDGIADPNAGGADRYQPRTPVFIKAAAPLQLRISQTPSTGRSSVAAAAATATDISSSSPAAASVTGGGVPFTPGATAATATATAPTSSPNIASVVAAETNTDTNTDTDTAAQPEVVDVEMLPPGQNISGLTSEASMVQARASPSSSSTSVVAEFSPPPQPQAVSHPVQQLEQQAEDVSPQQEQLQQPQFDLQPLLPPPPLPPMPNLEVTETTVDELSHEAKIELWNKRVKTIAELLVHHDQVAKITSDINDLKRYASSSYFSAASTSTSNANEEDEKKRVENNLSTLHTARDSAKQAMQKLLDGLVVSDPWPSAPVIEDVQKQNAKVGEYVKELEGAMKRVVGDLDELAEATRQLGEKSERKKRKKKMSLKGKEKENVEEGRVPMQTRWMSTQRDQMHPPLTSTEISMGAKGSVESEEESSDSHTSSKKTRRFYQKISTRLRTLQDQVDTLQNVLVETESTWIQETQDLHASLLSKHRSSLKKHRTSLESSLSTHTSPIKSSLSQLTTSAASTSAKLDTLSSEQSELLERVKKLEGERDRLKAGQKKFWEEEMPGWKKRFEDYEREREKDRRRVGALEAAMNAYTRRPPVPFCVWELAQLMSSGAGTGAGMDTSAGPAPGSVVSPTTTSTQPTPSQPASQQPQQQQSPPQDILLNLLRPQLTQHLREQVKPLIEEFRNKVEERVNAQTEEMRVGMWEKVELTWKVLQEIEKKIGVVGENAGGGGGIGAGGGGEGTGAMVVDGPSAGNVSGAGVVGGRETGLSASAAGGNNSAAATTSVGGGTTSNV</sequence>
<keyword evidence="14" id="KW-1185">Reference proteome</keyword>
<dbReference type="Gene3D" id="1.25.40.10">
    <property type="entry name" value="Tetratricopeptide repeat domain"/>
    <property type="match status" value="1"/>
</dbReference>
<keyword evidence="9" id="KW-0175">Coiled coil</keyword>
<dbReference type="OrthoDB" id="26184at2759"/>
<dbReference type="SUPFAM" id="SSF50978">
    <property type="entry name" value="WD40 repeat-like"/>
    <property type="match status" value="1"/>
</dbReference>
<feature type="compositionally biased region" description="Low complexity" evidence="10">
    <location>
        <begin position="636"/>
        <end position="647"/>
    </location>
</feature>
<evidence type="ECO:0000256" key="10">
    <source>
        <dbReference type="SAM" id="MobiDB-lite"/>
    </source>
</evidence>
<evidence type="ECO:0000313" key="14">
    <source>
        <dbReference type="Proteomes" id="UP000559027"/>
    </source>
</evidence>
<dbReference type="GO" id="GO:0007033">
    <property type="term" value="P:vacuole organization"/>
    <property type="evidence" value="ECO:0007669"/>
    <property type="project" value="TreeGrafter"/>
</dbReference>
<keyword evidence="7" id="KW-0472">Membrane</keyword>
<dbReference type="InterPro" id="IPR015943">
    <property type="entry name" value="WD40/YVTN_repeat-like_dom_sf"/>
</dbReference>
<evidence type="ECO:0000256" key="2">
    <source>
        <dbReference type="ARBA" id="ARBA00022448"/>
    </source>
</evidence>
<evidence type="ECO:0000256" key="5">
    <source>
        <dbReference type="ARBA" id="ARBA00022833"/>
    </source>
</evidence>
<feature type="coiled-coil region" evidence="9">
    <location>
        <begin position="1800"/>
        <end position="1827"/>
    </location>
</feature>
<dbReference type="GO" id="GO:0007032">
    <property type="term" value="P:endosome organization"/>
    <property type="evidence" value="ECO:0007669"/>
    <property type="project" value="TreeGrafter"/>
</dbReference>
<keyword evidence="3" id="KW-0479">Metal-binding</keyword>
<feature type="compositionally biased region" description="Low complexity" evidence="10">
    <location>
        <begin position="774"/>
        <end position="789"/>
    </location>
</feature>
<feature type="compositionally biased region" description="Low complexity" evidence="10">
    <location>
        <begin position="1344"/>
        <end position="1355"/>
    </location>
</feature>
<dbReference type="GO" id="GO:0006904">
    <property type="term" value="P:vesicle docking involved in exocytosis"/>
    <property type="evidence" value="ECO:0007669"/>
    <property type="project" value="TreeGrafter"/>
</dbReference>
<feature type="compositionally biased region" description="Low complexity" evidence="10">
    <location>
        <begin position="662"/>
        <end position="671"/>
    </location>
</feature>
<dbReference type="PANTHER" id="PTHR23323:SF24">
    <property type="entry name" value="VACUOLAR PROTEIN SORTING-ASSOCIATED PROTEIN 11 HOMOLOG"/>
    <property type="match status" value="1"/>
</dbReference>
<gene>
    <name evidence="13" type="ORF">D9756_001219</name>
</gene>
<evidence type="ECO:0000256" key="8">
    <source>
        <dbReference type="PROSITE-ProRule" id="PRU01006"/>
    </source>
</evidence>
<dbReference type="Pfam" id="PF23356">
    <property type="entry name" value="TPR_PEP5_VPS11"/>
    <property type="match status" value="2"/>
</dbReference>
<accession>A0A8H5LII3</accession>
<feature type="compositionally biased region" description="Low complexity" evidence="10">
    <location>
        <begin position="1230"/>
        <end position="1242"/>
    </location>
</feature>
<feature type="compositionally biased region" description="Low complexity" evidence="10">
    <location>
        <begin position="1990"/>
        <end position="2014"/>
    </location>
</feature>
<dbReference type="InterPro" id="IPR057308">
    <property type="entry name" value="CHCR_PEP5_VPS11"/>
</dbReference>
<dbReference type="InterPro" id="IPR011990">
    <property type="entry name" value="TPR-like_helical_dom_sf"/>
</dbReference>
<evidence type="ECO:0000256" key="9">
    <source>
        <dbReference type="SAM" id="Coils"/>
    </source>
</evidence>
<name>A0A8H5LII3_9AGAR</name>